<proteinExistence type="predicted"/>
<dbReference type="EMBL" id="JBHUHZ010000001">
    <property type="protein sequence ID" value="MFD2161006.1"/>
    <property type="molecule type" value="Genomic_DNA"/>
</dbReference>
<dbReference type="Pfam" id="PF14054">
    <property type="entry name" value="DUF4249"/>
    <property type="match status" value="1"/>
</dbReference>
<sequence length="283" mass="32108">MRRILFLFIGFFVLSGCEKNDPSGADDYRSKIVVEGWIEQGDYPYVILSRNIPFFATLDSAQLTDFVIRHAKVSVSDGTRTEILSSRRDTNYFPPYIYRGSELRGEAGKTYTLKIEYEGKILTASTSIPPRIALDSIWFVRKGENNDKAQLFLKFTDNPDEKNYYKLYTKTGSVKRYTPTLLSNQDDKYFNGKQLIIQANRAPVNNLTVKNDPYFEIGETVMLKFSSIPKEGYEFWSSFQDEVINSSNPLIGSTGKITSNIKGQGIGIWCGYGSSQYQVKASP</sequence>
<accession>A0ABW4ZG58</accession>
<organism evidence="1 2">
    <name type="scientific">Paradesertivirga mongoliensis</name>
    <dbReference type="NCBI Taxonomy" id="2100740"/>
    <lineage>
        <taxon>Bacteria</taxon>
        <taxon>Pseudomonadati</taxon>
        <taxon>Bacteroidota</taxon>
        <taxon>Sphingobacteriia</taxon>
        <taxon>Sphingobacteriales</taxon>
        <taxon>Sphingobacteriaceae</taxon>
        <taxon>Paradesertivirga</taxon>
    </lineage>
</organism>
<protein>
    <submittedName>
        <fullName evidence="1">DUF4249 domain-containing protein</fullName>
    </submittedName>
</protein>
<gene>
    <name evidence="1" type="ORF">ACFSJU_01280</name>
</gene>
<name>A0ABW4ZG58_9SPHI</name>
<reference evidence="2" key="1">
    <citation type="journal article" date="2019" name="Int. J. Syst. Evol. Microbiol.">
        <title>The Global Catalogue of Microorganisms (GCM) 10K type strain sequencing project: providing services to taxonomists for standard genome sequencing and annotation.</title>
        <authorList>
            <consortium name="The Broad Institute Genomics Platform"/>
            <consortium name="The Broad Institute Genome Sequencing Center for Infectious Disease"/>
            <person name="Wu L."/>
            <person name="Ma J."/>
        </authorList>
    </citation>
    <scope>NUCLEOTIDE SEQUENCE [LARGE SCALE GENOMIC DNA]</scope>
    <source>
        <strain evidence="2">KCTC 42217</strain>
    </source>
</reference>
<dbReference type="InterPro" id="IPR025345">
    <property type="entry name" value="DUF4249"/>
</dbReference>
<keyword evidence="2" id="KW-1185">Reference proteome</keyword>
<evidence type="ECO:0000313" key="1">
    <source>
        <dbReference type="EMBL" id="MFD2161006.1"/>
    </source>
</evidence>
<dbReference type="PROSITE" id="PS51257">
    <property type="entry name" value="PROKAR_LIPOPROTEIN"/>
    <property type="match status" value="1"/>
</dbReference>
<dbReference type="Proteomes" id="UP001597387">
    <property type="component" value="Unassembled WGS sequence"/>
</dbReference>
<comment type="caution">
    <text evidence="1">The sequence shown here is derived from an EMBL/GenBank/DDBJ whole genome shotgun (WGS) entry which is preliminary data.</text>
</comment>
<dbReference type="RefSeq" id="WP_255905330.1">
    <property type="nucleotide sequence ID" value="NZ_JAFMZO010000005.1"/>
</dbReference>
<evidence type="ECO:0000313" key="2">
    <source>
        <dbReference type="Proteomes" id="UP001597387"/>
    </source>
</evidence>